<reference evidence="10 11" key="2">
    <citation type="submission" date="2018-11" db="EMBL/GenBank/DDBJ databases">
        <authorList>
            <consortium name="Pathogen Informatics"/>
        </authorList>
    </citation>
    <scope>NUCLEOTIDE SEQUENCE [LARGE SCALE GENOMIC DNA]</scope>
</reference>
<keyword evidence="6 9" id="KW-1133">Transmembrane helix</keyword>
<protein>
    <recommendedName>
        <fullName evidence="9">Amino acid transporter</fullName>
    </recommendedName>
</protein>
<feature type="transmembrane region" description="Helical" evidence="9">
    <location>
        <begin position="71"/>
        <end position="93"/>
    </location>
</feature>
<dbReference type="GO" id="GO:0015501">
    <property type="term" value="F:glutamate:sodium symporter activity"/>
    <property type="evidence" value="ECO:0007669"/>
    <property type="project" value="TreeGrafter"/>
</dbReference>
<keyword evidence="7 9" id="KW-0472">Membrane</keyword>
<dbReference type="PROSITE" id="PS00713">
    <property type="entry name" value="NA_DICARBOXYL_SYMP_1"/>
    <property type="match status" value="1"/>
</dbReference>
<evidence type="ECO:0000313" key="10">
    <source>
        <dbReference type="EMBL" id="VDL65486.1"/>
    </source>
</evidence>
<dbReference type="GO" id="GO:0005886">
    <property type="term" value="C:plasma membrane"/>
    <property type="evidence" value="ECO:0007669"/>
    <property type="project" value="TreeGrafter"/>
</dbReference>
<evidence type="ECO:0000256" key="7">
    <source>
        <dbReference type="ARBA" id="ARBA00023136"/>
    </source>
</evidence>
<dbReference type="InterPro" id="IPR018107">
    <property type="entry name" value="Na-dicarboxylate_symporter_CS"/>
</dbReference>
<evidence type="ECO:0000256" key="4">
    <source>
        <dbReference type="ARBA" id="ARBA00022692"/>
    </source>
</evidence>
<comment type="subcellular location">
    <subcellularLocation>
        <location evidence="1 9">Membrane</location>
        <topology evidence="1 9">Multi-pass membrane protein</topology>
    </subcellularLocation>
</comment>
<dbReference type="Pfam" id="PF00375">
    <property type="entry name" value="SDF"/>
    <property type="match status" value="1"/>
</dbReference>
<dbReference type="InterPro" id="IPR036458">
    <property type="entry name" value="Na:dicarbo_symporter_sf"/>
</dbReference>
<sequence length="277" mass="30749">MTIGSVVVGAMLGFAIRPMNLSPQTVVLVSFPGELLMRMLKMMILPLIISSLISGLSQLDAKQSGKMGSLAITYYVLTTAIAVVTGIVLVLTIHPGDPSIKQDLGEGTEGKTVSTLDTMLDLLRNMFPENIVAATFQQAQTKYVTVRPKILKVNDSIHLELLNNGTLDYVKAALEYNDGINVLGEFIEAKSAKAVENLKKFSINTHLSHFFHFQSFKSTIRCHLSSLCRSIDFLKRALATSTFNPFWTTKLGSLEIPRFNARFGEEIRTYIHLYFQI</sequence>
<dbReference type="PANTHER" id="PTHR11958">
    <property type="entry name" value="SODIUM/DICARBOXYLATE SYMPORTER-RELATED"/>
    <property type="match status" value="1"/>
</dbReference>
<evidence type="ECO:0000256" key="8">
    <source>
        <dbReference type="ARBA" id="ARBA00023180"/>
    </source>
</evidence>
<dbReference type="InterPro" id="IPR001991">
    <property type="entry name" value="Na-dicarboxylate_symporter"/>
</dbReference>
<dbReference type="PRINTS" id="PR00173">
    <property type="entry name" value="EDTRNSPORT"/>
</dbReference>
<reference evidence="12" key="1">
    <citation type="submission" date="2017-02" db="UniProtKB">
        <authorList>
            <consortium name="WormBaseParasite"/>
        </authorList>
    </citation>
    <scope>IDENTIFICATION</scope>
</reference>
<keyword evidence="5 9" id="KW-0769">Symport</keyword>
<feature type="transmembrane region" description="Helical" evidence="9">
    <location>
        <begin position="39"/>
        <end position="59"/>
    </location>
</feature>
<dbReference type="WBParaSite" id="NBR_0000189601-mRNA-1">
    <property type="protein sequence ID" value="NBR_0000189601-mRNA-1"/>
    <property type="gene ID" value="NBR_0000189601"/>
</dbReference>
<dbReference type="EMBL" id="UYSL01001805">
    <property type="protein sequence ID" value="VDL65486.1"/>
    <property type="molecule type" value="Genomic_DNA"/>
</dbReference>
<evidence type="ECO:0000256" key="9">
    <source>
        <dbReference type="RuleBase" id="RU361216"/>
    </source>
</evidence>
<evidence type="ECO:0000256" key="1">
    <source>
        <dbReference type="ARBA" id="ARBA00004141"/>
    </source>
</evidence>
<dbReference type="Proteomes" id="UP000271162">
    <property type="component" value="Unassembled WGS sequence"/>
</dbReference>
<dbReference type="InterPro" id="IPR050746">
    <property type="entry name" value="DAACS"/>
</dbReference>
<evidence type="ECO:0000313" key="11">
    <source>
        <dbReference type="Proteomes" id="UP000271162"/>
    </source>
</evidence>
<keyword evidence="11" id="KW-1185">Reference proteome</keyword>
<dbReference type="GO" id="GO:0015175">
    <property type="term" value="F:neutral L-amino acid transmembrane transporter activity"/>
    <property type="evidence" value="ECO:0007669"/>
    <property type="project" value="TreeGrafter"/>
</dbReference>
<dbReference type="PANTHER" id="PTHR11958:SF110">
    <property type="entry name" value="EXCITATORY AMINO ACID TRANSPORTER"/>
    <property type="match status" value="1"/>
</dbReference>
<dbReference type="Gene3D" id="1.10.3860.10">
    <property type="entry name" value="Sodium:dicarboxylate symporter"/>
    <property type="match status" value="1"/>
</dbReference>
<dbReference type="SUPFAM" id="SSF118215">
    <property type="entry name" value="Proton glutamate symport protein"/>
    <property type="match status" value="1"/>
</dbReference>
<organism evidence="12">
    <name type="scientific">Nippostrongylus brasiliensis</name>
    <name type="common">Rat hookworm</name>
    <dbReference type="NCBI Taxonomy" id="27835"/>
    <lineage>
        <taxon>Eukaryota</taxon>
        <taxon>Metazoa</taxon>
        <taxon>Ecdysozoa</taxon>
        <taxon>Nematoda</taxon>
        <taxon>Chromadorea</taxon>
        <taxon>Rhabditida</taxon>
        <taxon>Rhabditina</taxon>
        <taxon>Rhabditomorpha</taxon>
        <taxon>Strongyloidea</taxon>
        <taxon>Heligmosomidae</taxon>
        <taxon>Nippostrongylus</taxon>
    </lineage>
</organism>
<evidence type="ECO:0000256" key="5">
    <source>
        <dbReference type="ARBA" id="ARBA00022847"/>
    </source>
</evidence>
<dbReference type="STRING" id="27835.A0A0N4XH94"/>
<dbReference type="AlphaFoldDB" id="A0A0N4XH94"/>
<dbReference type="GO" id="GO:0005313">
    <property type="term" value="F:L-glutamate transmembrane transporter activity"/>
    <property type="evidence" value="ECO:0007669"/>
    <property type="project" value="TreeGrafter"/>
</dbReference>
<evidence type="ECO:0000256" key="2">
    <source>
        <dbReference type="ARBA" id="ARBA00006148"/>
    </source>
</evidence>
<accession>A0A0N4XH94</accession>
<keyword evidence="3 9" id="KW-0813">Transport</keyword>
<evidence type="ECO:0000256" key="6">
    <source>
        <dbReference type="ARBA" id="ARBA00022989"/>
    </source>
</evidence>
<evidence type="ECO:0000256" key="3">
    <source>
        <dbReference type="ARBA" id="ARBA00022448"/>
    </source>
</evidence>
<gene>
    <name evidence="10" type="ORF">NBR_LOCUS1897</name>
</gene>
<proteinExistence type="inferred from homology"/>
<keyword evidence="4 9" id="KW-0812">Transmembrane</keyword>
<evidence type="ECO:0000313" key="12">
    <source>
        <dbReference type="WBParaSite" id="NBR_0000189601-mRNA-1"/>
    </source>
</evidence>
<comment type="similarity">
    <text evidence="2 9">Belongs to the dicarboxylate/amino acid:cation symporter (DAACS) (TC 2.A.23) family.</text>
</comment>
<keyword evidence="8" id="KW-0325">Glycoprotein</keyword>
<comment type="caution">
    <text evidence="9">Lacks conserved residue(s) required for the propagation of feature annotation.</text>
</comment>
<name>A0A0N4XH94_NIPBR</name>